<protein>
    <submittedName>
        <fullName evidence="1">Uncharacterized protein</fullName>
    </submittedName>
</protein>
<reference evidence="1 2" key="1">
    <citation type="submission" date="2015-07" db="EMBL/GenBank/DDBJ databases">
        <title>Comparative genomics of the Sigatoka disease complex on banana suggests a link between parallel evolutionary changes in Pseudocercospora fijiensis and Pseudocercospora eumusae and increased virulence on the banana host.</title>
        <authorList>
            <person name="Chang T.-C."/>
            <person name="Salvucci A."/>
            <person name="Crous P.W."/>
            <person name="Stergiopoulos I."/>
        </authorList>
    </citation>
    <scope>NUCLEOTIDE SEQUENCE [LARGE SCALE GENOMIC DNA]</scope>
    <source>
        <strain evidence="1 2">CBS 114824</strain>
    </source>
</reference>
<dbReference type="EMBL" id="LFZN01000037">
    <property type="protein sequence ID" value="KXT02787.1"/>
    <property type="molecule type" value="Genomic_DNA"/>
</dbReference>
<name>A0A139HK77_9PEZI</name>
<evidence type="ECO:0000313" key="2">
    <source>
        <dbReference type="Proteomes" id="UP000070133"/>
    </source>
</evidence>
<keyword evidence="2" id="KW-1185">Reference proteome</keyword>
<proteinExistence type="predicted"/>
<dbReference type="Proteomes" id="UP000070133">
    <property type="component" value="Unassembled WGS sequence"/>
</dbReference>
<accession>A0A139HK77</accession>
<sequence length="84" mass="9216">MSAGPEALRDFAQGQAQQHGSAGFWYGGGAWLKPMSADICAQMWIDHGKDKEGGNVKPAYRHKFQTAGNVHESTQSGVECMLYW</sequence>
<organism evidence="1 2">
    <name type="scientific">Pseudocercospora eumusae</name>
    <dbReference type="NCBI Taxonomy" id="321146"/>
    <lineage>
        <taxon>Eukaryota</taxon>
        <taxon>Fungi</taxon>
        <taxon>Dikarya</taxon>
        <taxon>Ascomycota</taxon>
        <taxon>Pezizomycotina</taxon>
        <taxon>Dothideomycetes</taxon>
        <taxon>Dothideomycetidae</taxon>
        <taxon>Mycosphaerellales</taxon>
        <taxon>Mycosphaerellaceae</taxon>
        <taxon>Pseudocercospora</taxon>
    </lineage>
</organism>
<evidence type="ECO:0000313" key="1">
    <source>
        <dbReference type="EMBL" id="KXT02787.1"/>
    </source>
</evidence>
<dbReference type="AlphaFoldDB" id="A0A139HK77"/>
<comment type="caution">
    <text evidence="1">The sequence shown here is derived from an EMBL/GenBank/DDBJ whole genome shotgun (WGS) entry which is preliminary data.</text>
</comment>
<gene>
    <name evidence="1" type="ORF">AC578_5408</name>
</gene>